<dbReference type="InterPro" id="IPR051533">
    <property type="entry name" value="WaaL-like"/>
</dbReference>
<dbReference type="Proteomes" id="UP000650524">
    <property type="component" value="Unassembled WGS sequence"/>
</dbReference>
<organism evidence="7 8">
    <name type="scientific">Candidatus Desulfacyla euxinica</name>
    <dbReference type="NCBI Taxonomy" id="2841693"/>
    <lineage>
        <taxon>Bacteria</taxon>
        <taxon>Deltaproteobacteria</taxon>
        <taxon>Candidatus Desulfacyla</taxon>
    </lineage>
</organism>
<evidence type="ECO:0000256" key="1">
    <source>
        <dbReference type="ARBA" id="ARBA00004141"/>
    </source>
</evidence>
<keyword evidence="3 5" id="KW-1133">Transmembrane helix</keyword>
<dbReference type="PANTHER" id="PTHR37422">
    <property type="entry name" value="TEICHURONIC ACID BIOSYNTHESIS PROTEIN TUAE"/>
    <property type="match status" value="1"/>
</dbReference>
<reference evidence="7 8" key="1">
    <citation type="submission" date="2020-08" db="EMBL/GenBank/DDBJ databases">
        <title>Bridging the membrane lipid divide: bacteria of the FCB group superphylum have the potential to synthesize archaeal ether lipids.</title>
        <authorList>
            <person name="Villanueva L."/>
            <person name="Von Meijenfeldt F.A.B."/>
            <person name="Westbye A.B."/>
            <person name="Yadav S."/>
            <person name="Hopmans E.C."/>
            <person name="Dutilh B.E."/>
            <person name="Sinninghe Damste J.S."/>
        </authorList>
    </citation>
    <scope>NUCLEOTIDE SEQUENCE [LARGE SCALE GENOMIC DNA]</scope>
    <source>
        <strain evidence="7">NIOZ-UU27</strain>
    </source>
</reference>
<dbReference type="Pfam" id="PF04932">
    <property type="entry name" value="Wzy_C"/>
    <property type="match status" value="1"/>
</dbReference>
<feature type="transmembrane region" description="Helical" evidence="5">
    <location>
        <begin position="12"/>
        <end position="31"/>
    </location>
</feature>
<dbReference type="PANTHER" id="PTHR37422:SF13">
    <property type="entry name" value="LIPOPOLYSACCHARIDE BIOSYNTHESIS PROTEIN PA4999-RELATED"/>
    <property type="match status" value="1"/>
</dbReference>
<proteinExistence type="predicted"/>
<evidence type="ECO:0000313" key="7">
    <source>
        <dbReference type="EMBL" id="MBC8177091.1"/>
    </source>
</evidence>
<evidence type="ECO:0000256" key="4">
    <source>
        <dbReference type="ARBA" id="ARBA00023136"/>
    </source>
</evidence>
<feature type="transmembrane region" description="Helical" evidence="5">
    <location>
        <begin position="38"/>
        <end position="66"/>
    </location>
</feature>
<keyword evidence="4 5" id="KW-0472">Membrane</keyword>
<comment type="subcellular location">
    <subcellularLocation>
        <location evidence="1">Membrane</location>
        <topology evidence="1">Multi-pass membrane protein</topology>
    </subcellularLocation>
</comment>
<feature type="domain" description="O-antigen ligase-related" evidence="6">
    <location>
        <begin position="251"/>
        <end position="382"/>
    </location>
</feature>
<feature type="transmembrane region" description="Helical" evidence="5">
    <location>
        <begin position="369"/>
        <end position="389"/>
    </location>
</feature>
<dbReference type="GO" id="GO:0016874">
    <property type="term" value="F:ligase activity"/>
    <property type="evidence" value="ECO:0007669"/>
    <property type="project" value="UniProtKB-KW"/>
</dbReference>
<feature type="transmembrane region" description="Helical" evidence="5">
    <location>
        <begin position="218"/>
        <end position="239"/>
    </location>
</feature>
<comment type="caution">
    <text evidence="7">The sequence shown here is derived from an EMBL/GenBank/DDBJ whole genome shotgun (WGS) entry which is preliminary data.</text>
</comment>
<dbReference type="GO" id="GO:0016020">
    <property type="term" value="C:membrane"/>
    <property type="evidence" value="ECO:0007669"/>
    <property type="project" value="UniProtKB-SubCell"/>
</dbReference>
<evidence type="ECO:0000259" key="6">
    <source>
        <dbReference type="Pfam" id="PF04932"/>
    </source>
</evidence>
<evidence type="ECO:0000256" key="2">
    <source>
        <dbReference type="ARBA" id="ARBA00022692"/>
    </source>
</evidence>
<gene>
    <name evidence="7" type="ORF">H8E19_06755</name>
</gene>
<feature type="transmembrane region" description="Helical" evidence="5">
    <location>
        <begin position="148"/>
        <end position="167"/>
    </location>
</feature>
<keyword evidence="2 5" id="KW-0812">Transmembrane</keyword>
<protein>
    <submittedName>
        <fullName evidence="7">O-antigen ligase family protein</fullName>
    </submittedName>
</protein>
<evidence type="ECO:0000313" key="8">
    <source>
        <dbReference type="Proteomes" id="UP000650524"/>
    </source>
</evidence>
<feature type="transmembrane region" description="Helical" evidence="5">
    <location>
        <begin position="409"/>
        <end position="431"/>
    </location>
</feature>
<feature type="transmembrane region" description="Helical" evidence="5">
    <location>
        <begin position="251"/>
        <end position="278"/>
    </location>
</feature>
<evidence type="ECO:0000256" key="3">
    <source>
        <dbReference type="ARBA" id="ARBA00022989"/>
    </source>
</evidence>
<accession>A0A8J6MZR0</accession>
<feature type="transmembrane region" description="Helical" evidence="5">
    <location>
        <begin position="179"/>
        <end position="198"/>
    </location>
</feature>
<evidence type="ECO:0000256" key="5">
    <source>
        <dbReference type="SAM" id="Phobius"/>
    </source>
</evidence>
<keyword evidence="7" id="KW-0436">Ligase</keyword>
<dbReference type="EMBL" id="JACNJD010000186">
    <property type="protein sequence ID" value="MBC8177091.1"/>
    <property type="molecule type" value="Genomic_DNA"/>
</dbReference>
<feature type="transmembrane region" description="Helical" evidence="5">
    <location>
        <begin position="124"/>
        <end position="142"/>
    </location>
</feature>
<feature type="transmembrane region" description="Helical" evidence="5">
    <location>
        <begin position="284"/>
        <end position="300"/>
    </location>
</feature>
<name>A0A8J6MZR0_9DELT</name>
<sequence>MNKSSGPSSIQFIIPLVMLLVLILGLSYMIPELTATQAFAIGGGVAVFIVCLASTEAALYILIFSMLLSPEFIVGTTEGASLGRGVTLRADDFLILLIGLTWIAKMAVNKELGLFLRTPLNKPIAYYIVICLISTLIGALFLKVDLKTGFFFVLKYFEYTLVYFMVVNHLKTMKQARTYLWALLITCAIVSVLGILQVPEGGRVSAPFEGEVGEPNTFGGYLVFMISITAGLLLTTTSFRLQMIYGFLTTLFIIPLLLTGSRSSYLGIIFVALAFLWLSEKRRVVLIGLVILGLLIPFVAPKTLTQRASFTFQQREQRGQIKVGGARIDTSTAARLQSWANISRDFVKHPVLGFGVTGYGFVDAQYFRVLIETGLIGLFIFLILLSSIFRLTHRIVKEVDEPFDKGLSMGFLAGFIGLLVHAVGSNTFIIVRIMEPFWFVLAMVVMLPDLETETPEASGAESIAHGKKRVR</sequence>
<dbReference type="InterPro" id="IPR007016">
    <property type="entry name" value="O-antigen_ligase-rel_domated"/>
</dbReference>
<dbReference type="AlphaFoldDB" id="A0A8J6MZR0"/>